<evidence type="ECO:0000256" key="3">
    <source>
        <dbReference type="ARBA" id="ARBA00071493"/>
    </source>
</evidence>
<dbReference type="PANTHER" id="PTHR24320">
    <property type="entry name" value="RETINOL DEHYDROGENASE"/>
    <property type="match status" value="1"/>
</dbReference>
<dbReference type="OrthoDB" id="9785826at2"/>
<dbReference type="Gene3D" id="3.40.50.720">
    <property type="entry name" value="NAD(P)-binding Rossmann-like Domain"/>
    <property type="match status" value="1"/>
</dbReference>
<name>A0A062U8Y2_9PROT</name>
<dbReference type="STRING" id="1280947.HY30_06765"/>
<dbReference type="PRINTS" id="PR00081">
    <property type="entry name" value="GDHRDH"/>
</dbReference>
<sequence>MAAQDQKPIGSGFGGKTTASEVLAGIDLTGRNAIVTGGYSGIGLETVRALAVAGARVTVPARRVEVAEDTLADVAGDIEIASMDLADLRSVDKFTREYDETKRGLDILINNAGIMACPEGRVGPGWERQFGTNHLGHMAMSLALAPSMQRADSARVVCLSSTGHVRSDVHWDDPHFNNTPYDKWDAYGQAKSANALFALGVDHRGRDVGVRAFSVHPGGIFTPLQRHLSEEEMVQLGWKAPDGSIPPQVQAMFKTPEQGASTSVWAATSPQLNGHGGVYCEDCDIAKLADENSQRWEHARAWICDDEKAERLWTMSEKMLADA</sequence>
<dbReference type="AlphaFoldDB" id="A0A062U8Y2"/>
<dbReference type="InterPro" id="IPR036291">
    <property type="entry name" value="NAD(P)-bd_dom_sf"/>
</dbReference>
<dbReference type="RefSeq" id="WP_034741456.1">
    <property type="nucleotide sequence ID" value="NZ_AWFG01000041.1"/>
</dbReference>
<dbReference type="Proteomes" id="UP000027190">
    <property type="component" value="Unassembled WGS sequence"/>
</dbReference>
<dbReference type="EMBL" id="AWFG01000041">
    <property type="protein sequence ID" value="KCZ56816.1"/>
    <property type="molecule type" value="Genomic_DNA"/>
</dbReference>
<dbReference type="FunFam" id="3.40.50.720:FF:000594">
    <property type="entry name" value="Short-chain oxidoreductase"/>
    <property type="match status" value="1"/>
</dbReference>
<dbReference type="PANTHER" id="PTHR24320:SF272">
    <property type="entry name" value="NAD(P)-BINDING ROSSMANN-FOLD SUPERFAMILY PROTEIN"/>
    <property type="match status" value="1"/>
</dbReference>
<dbReference type="NCBIfam" id="NF004845">
    <property type="entry name" value="PRK06196.1"/>
    <property type="match status" value="1"/>
</dbReference>
<protein>
    <recommendedName>
        <fullName evidence="3">Probable oxidoreductase</fullName>
    </recommendedName>
</protein>
<dbReference type="eggNOG" id="COG1028">
    <property type="taxonomic scope" value="Bacteria"/>
</dbReference>
<proteinExistence type="inferred from homology"/>
<dbReference type="PATRIC" id="fig|1280947.3.peg.2704"/>
<evidence type="ECO:0000256" key="1">
    <source>
        <dbReference type="ARBA" id="ARBA00006484"/>
    </source>
</evidence>
<dbReference type="Pfam" id="PF00106">
    <property type="entry name" value="adh_short"/>
    <property type="match status" value="1"/>
</dbReference>
<reference evidence="4 5" key="1">
    <citation type="journal article" date="2014" name="Antonie Van Leeuwenhoek">
        <title>Hyphomonas beringensis sp. nov. and Hyphomonas chukchiensis sp. nov., isolated from surface seawater of the Bering Sea and Chukchi Sea.</title>
        <authorList>
            <person name="Li C."/>
            <person name="Lai Q."/>
            <person name="Li G."/>
            <person name="Dong C."/>
            <person name="Wang J."/>
            <person name="Liao Y."/>
            <person name="Shao Z."/>
        </authorList>
    </citation>
    <scope>NUCLEOTIDE SEQUENCE [LARGE SCALE GENOMIC DNA]</scope>
    <source>
        <strain evidence="4 5">BH-BN04-4</strain>
    </source>
</reference>
<keyword evidence="2" id="KW-0560">Oxidoreductase</keyword>
<comment type="similarity">
    <text evidence="1">Belongs to the short-chain dehydrogenases/reductases (SDR) family.</text>
</comment>
<dbReference type="GO" id="GO:0016491">
    <property type="term" value="F:oxidoreductase activity"/>
    <property type="evidence" value="ECO:0007669"/>
    <property type="project" value="UniProtKB-KW"/>
</dbReference>
<accession>A0A062U8Y2</accession>
<dbReference type="SUPFAM" id="SSF51735">
    <property type="entry name" value="NAD(P)-binding Rossmann-fold domains"/>
    <property type="match status" value="1"/>
</dbReference>
<evidence type="ECO:0000313" key="4">
    <source>
        <dbReference type="EMBL" id="KCZ56816.1"/>
    </source>
</evidence>
<comment type="caution">
    <text evidence="4">The sequence shown here is derived from an EMBL/GenBank/DDBJ whole genome shotgun (WGS) entry which is preliminary data.</text>
</comment>
<keyword evidence="5" id="KW-1185">Reference proteome</keyword>
<evidence type="ECO:0000313" key="5">
    <source>
        <dbReference type="Proteomes" id="UP000027190"/>
    </source>
</evidence>
<dbReference type="InterPro" id="IPR002347">
    <property type="entry name" value="SDR_fam"/>
</dbReference>
<gene>
    <name evidence="4" type="ORF">HY30_06765</name>
</gene>
<organism evidence="4 5">
    <name type="scientific">Hyphomonas chukchiensis</name>
    <dbReference type="NCBI Taxonomy" id="1280947"/>
    <lineage>
        <taxon>Bacteria</taxon>
        <taxon>Pseudomonadati</taxon>
        <taxon>Pseudomonadota</taxon>
        <taxon>Alphaproteobacteria</taxon>
        <taxon>Hyphomonadales</taxon>
        <taxon>Hyphomonadaceae</taxon>
        <taxon>Hyphomonas</taxon>
    </lineage>
</organism>
<evidence type="ECO:0000256" key="2">
    <source>
        <dbReference type="ARBA" id="ARBA00023002"/>
    </source>
</evidence>